<dbReference type="Proteomes" id="UP000319804">
    <property type="component" value="Unassembled WGS sequence"/>
</dbReference>
<evidence type="ECO:0000313" key="3">
    <source>
        <dbReference type="Proteomes" id="UP000319804"/>
    </source>
</evidence>
<feature type="transmembrane region" description="Helical" evidence="1">
    <location>
        <begin position="35"/>
        <end position="56"/>
    </location>
</feature>
<sequence length="116" mass="11910">MLHTSVASGMVVAYGVLVIRLHAGIPGMPKAFIALGWLFLAIVLVLAVLFAVGFYTLTAFELVAGILALTPAGVDVLADAEVRVDRVRARMLSGLSGDEQDALAAGLAACATALSD</sequence>
<evidence type="ECO:0000256" key="1">
    <source>
        <dbReference type="SAM" id="Phobius"/>
    </source>
</evidence>
<dbReference type="EMBL" id="VFPS01000006">
    <property type="protein sequence ID" value="TQM90911.1"/>
    <property type="molecule type" value="Genomic_DNA"/>
</dbReference>
<name>A0A4Y3UNX3_9MICO</name>
<dbReference type="InterPro" id="IPR036390">
    <property type="entry name" value="WH_DNA-bd_sf"/>
</dbReference>
<dbReference type="SUPFAM" id="SSF46785">
    <property type="entry name" value="Winged helix' DNA-binding domain"/>
    <property type="match status" value="1"/>
</dbReference>
<reference evidence="2 3" key="1">
    <citation type="submission" date="2019-06" db="EMBL/GenBank/DDBJ databases">
        <title>Sequencing the genomes of 1000 actinobacteria strains.</title>
        <authorList>
            <person name="Klenk H.-P."/>
        </authorList>
    </citation>
    <scope>NUCLEOTIDE SEQUENCE [LARGE SCALE GENOMIC DNA]</scope>
    <source>
        <strain evidence="2 3">DSM 20427</strain>
    </source>
</reference>
<keyword evidence="3" id="KW-1185">Reference proteome</keyword>
<feature type="transmembrane region" description="Helical" evidence="1">
    <location>
        <begin position="6"/>
        <end position="23"/>
    </location>
</feature>
<protein>
    <submittedName>
        <fullName evidence="2">Uncharacterized protein</fullName>
    </submittedName>
</protein>
<gene>
    <name evidence="2" type="ORF">FHX68_2761</name>
</gene>
<keyword evidence="1" id="KW-0472">Membrane</keyword>
<organism evidence="2 3">
    <name type="scientific">Microbacterium lacticum</name>
    <dbReference type="NCBI Taxonomy" id="33885"/>
    <lineage>
        <taxon>Bacteria</taxon>
        <taxon>Bacillati</taxon>
        <taxon>Actinomycetota</taxon>
        <taxon>Actinomycetes</taxon>
        <taxon>Micrococcales</taxon>
        <taxon>Microbacteriaceae</taxon>
        <taxon>Microbacterium</taxon>
    </lineage>
</organism>
<comment type="caution">
    <text evidence="2">The sequence shown here is derived from an EMBL/GenBank/DDBJ whole genome shotgun (WGS) entry which is preliminary data.</text>
</comment>
<evidence type="ECO:0000313" key="2">
    <source>
        <dbReference type="EMBL" id="TQM90911.1"/>
    </source>
</evidence>
<keyword evidence="1" id="KW-1133">Transmembrane helix</keyword>
<keyword evidence="1" id="KW-0812">Transmembrane</keyword>
<accession>A0A4Y3UNX3</accession>
<dbReference type="Gene3D" id="1.10.10.10">
    <property type="entry name" value="Winged helix-like DNA-binding domain superfamily/Winged helix DNA-binding domain"/>
    <property type="match status" value="1"/>
</dbReference>
<dbReference type="InterPro" id="IPR036388">
    <property type="entry name" value="WH-like_DNA-bd_sf"/>
</dbReference>
<proteinExistence type="predicted"/>
<dbReference type="RefSeq" id="WP_170214233.1">
    <property type="nucleotide sequence ID" value="NZ_BJNA01000023.1"/>
</dbReference>
<dbReference type="AlphaFoldDB" id="A0A4Y3UNX3"/>